<gene>
    <name evidence="2" type="ORF">TELCIR_03804</name>
</gene>
<dbReference type="OrthoDB" id="5846666at2759"/>
<dbReference type="EMBL" id="KZ345319">
    <property type="protein sequence ID" value="PIO74193.1"/>
    <property type="molecule type" value="Genomic_DNA"/>
</dbReference>
<evidence type="ECO:0000313" key="3">
    <source>
        <dbReference type="Proteomes" id="UP000230423"/>
    </source>
</evidence>
<evidence type="ECO:0000256" key="1">
    <source>
        <dbReference type="SAM" id="Phobius"/>
    </source>
</evidence>
<protein>
    <submittedName>
        <fullName evidence="2">Uncharacterized protein</fullName>
    </submittedName>
</protein>
<evidence type="ECO:0000313" key="2">
    <source>
        <dbReference type="EMBL" id="PIO74193.1"/>
    </source>
</evidence>
<reference evidence="2 3" key="1">
    <citation type="submission" date="2015-09" db="EMBL/GenBank/DDBJ databases">
        <title>Draft genome of the parasitic nematode Teladorsagia circumcincta isolate WARC Sus (inbred).</title>
        <authorList>
            <person name="Mitreva M."/>
        </authorList>
    </citation>
    <scope>NUCLEOTIDE SEQUENCE [LARGE SCALE GENOMIC DNA]</scope>
    <source>
        <strain evidence="2 3">S</strain>
    </source>
</reference>
<dbReference type="Proteomes" id="UP000230423">
    <property type="component" value="Unassembled WGS sequence"/>
</dbReference>
<dbReference type="AlphaFoldDB" id="A0A2G9UVL0"/>
<feature type="non-terminal residue" evidence="2">
    <location>
        <position position="1"/>
    </location>
</feature>
<sequence>FGRLPNLDPYGRHLSLIEYYLIDIVLVAASAILLNTHLPEYNHLDFIWGVQAAADFYKPIVSYIKDSLAQQTTGKWSEANSLLSFAIRDLLCFRAAGATFFTMVWRSAPFAAIVFLWKRNSMAIAVAVSLKDYASTVNRISDRMAARIDTKEGRWTVLSVYLRRPEALIMKGRDLRDFGRCREAIPENDYLFIADDLNGRQ</sequence>
<keyword evidence="1" id="KW-0472">Membrane</keyword>
<keyword evidence="3" id="KW-1185">Reference proteome</keyword>
<feature type="transmembrane region" description="Helical" evidence="1">
    <location>
        <begin position="95"/>
        <end position="117"/>
    </location>
</feature>
<organism evidence="2 3">
    <name type="scientific">Teladorsagia circumcincta</name>
    <name type="common">Brown stomach worm</name>
    <name type="synonym">Ostertagia circumcincta</name>
    <dbReference type="NCBI Taxonomy" id="45464"/>
    <lineage>
        <taxon>Eukaryota</taxon>
        <taxon>Metazoa</taxon>
        <taxon>Ecdysozoa</taxon>
        <taxon>Nematoda</taxon>
        <taxon>Chromadorea</taxon>
        <taxon>Rhabditida</taxon>
        <taxon>Rhabditina</taxon>
        <taxon>Rhabditomorpha</taxon>
        <taxon>Strongyloidea</taxon>
        <taxon>Trichostrongylidae</taxon>
        <taxon>Teladorsagia</taxon>
    </lineage>
</organism>
<name>A0A2G9UVL0_TELCI</name>
<accession>A0A2G9UVL0</accession>
<dbReference type="Gene3D" id="3.40.50.1820">
    <property type="entry name" value="alpha/beta hydrolase"/>
    <property type="match status" value="1"/>
</dbReference>
<keyword evidence="1" id="KW-1133">Transmembrane helix</keyword>
<proteinExistence type="predicted"/>
<feature type="transmembrane region" description="Helical" evidence="1">
    <location>
        <begin position="20"/>
        <end position="38"/>
    </location>
</feature>
<keyword evidence="1" id="KW-0812">Transmembrane</keyword>
<dbReference type="InterPro" id="IPR029058">
    <property type="entry name" value="AB_hydrolase_fold"/>
</dbReference>